<name>A0A4Y8UJ10_9GAMM</name>
<proteinExistence type="inferred from homology"/>
<keyword evidence="5" id="KW-1185">Reference proteome</keyword>
<dbReference type="Gene3D" id="3.30.530.20">
    <property type="match status" value="1"/>
</dbReference>
<dbReference type="SUPFAM" id="SSF55961">
    <property type="entry name" value="Bet v1-like"/>
    <property type="match status" value="1"/>
</dbReference>
<evidence type="ECO:0000313" key="4">
    <source>
        <dbReference type="EMBL" id="TFH67699.1"/>
    </source>
</evidence>
<dbReference type="OrthoDB" id="9804759at2"/>
<gene>
    <name evidence="4" type="ORF">E3W66_05460</name>
</gene>
<dbReference type="EMBL" id="SPIA01000002">
    <property type="protein sequence ID" value="TFH67699.1"/>
    <property type="molecule type" value="Genomic_DNA"/>
</dbReference>
<comment type="similarity">
    <text evidence="1">Belongs to the ribosome association toxin RatA family.</text>
</comment>
<evidence type="ECO:0000313" key="5">
    <source>
        <dbReference type="Proteomes" id="UP000298133"/>
    </source>
</evidence>
<sequence length="146" mass="15800">MAVTRVARSALVAHSAEQMFLLVNDVRRYPEFVSGCVATEVLEEQPQLLVATLQLKQAGIGLTLTTRNRLEPPSAMHLTLEQGPFQRLSGSWQFQPLGAAACKVSLALEFELAGSLASFAAGKLLASVANSLVDGFARRADQLYRQ</sequence>
<reference evidence="4 5" key="1">
    <citation type="submission" date="2019-03" db="EMBL/GenBank/DDBJ databases">
        <title>Draft genome of Gammaproteobacteria bacterium LSUCC0057, a member of the SAR92 clade.</title>
        <authorList>
            <person name="Lanclos V.C."/>
            <person name="Doiron C."/>
            <person name="Henson M.W."/>
            <person name="Thrash J.C."/>
        </authorList>
    </citation>
    <scope>NUCLEOTIDE SEQUENCE [LARGE SCALE GENOMIC DNA]</scope>
    <source>
        <strain evidence="4 5">LSUCC0057</strain>
    </source>
</reference>
<organism evidence="4 5">
    <name type="scientific">Gammaproteobacteria bacterium LSUCC0057</name>
    <dbReference type="NCBI Taxonomy" id="2559237"/>
    <lineage>
        <taxon>Bacteria</taxon>
        <taxon>Pseudomonadati</taxon>
        <taxon>Pseudomonadota</taxon>
        <taxon>Gammaproteobacteria</taxon>
        <taxon>Cellvibrionales</taxon>
        <taxon>Porticoccaceae</taxon>
        <taxon>SAR92 clade</taxon>
    </lineage>
</organism>
<dbReference type="Proteomes" id="UP000298133">
    <property type="component" value="Unassembled WGS sequence"/>
</dbReference>
<dbReference type="InterPro" id="IPR044996">
    <property type="entry name" value="COQ10-like"/>
</dbReference>
<dbReference type="InterPro" id="IPR023393">
    <property type="entry name" value="START-like_dom_sf"/>
</dbReference>
<comment type="caution">
    <text evidence="4">The sequence shown here is derived from an EMBL/GenBank/DDBJ whole genome shotgun (WGS) entry which is preliminary data.</text>
</comment>
<evidence type="ECO:0000256" key="1">
    <source>
        <dbReference type="ARBA" id="ARBA00008918"/>
    </source>
</evidence>
<keyword evidence="2" id="KW-1277">Toxin-antitoxin system</keyword>
<dbReference type="PANTHER" id="PTHR12901:SF10">
    <property type="entry name" value="COENZYME Q-BINDING PROTEIN COQ10, MITOCHONDRIAL"/>
    <property type="match status" value="1"/>
</dbReference>
<dbReference type="GO" id="GO:0048039">
    <property type="term" value="F:ubiquinone binding"/>
    <property type="evidence" value="ECO:0007669"/>
    <property type="project" value="InterPro"/>
</dbReference>
<evidence type="ECO:0000256" key="2">
    <source>
        <dbReference type="ARBA" id="ARBA00022649"/>
    </source>
</evidence>
<dbReference type="PANTHER" id="PTHR12901">
    <property type="entry name" value="SPERM PROTEIN HOMOLOG"/>
    <property type="match status" value="1"/>
</dbReference>
<dbReference type="GO" id="GO:0045333">
    <property type="term" value="P:cellular respiration"/>
    <property type="evidence" value="ECO:0007669"/>
    <property type="project" value="InterPro"/>
</dbReference>
<protein>
    <submittedName>
        <fullName evidence="4">Type II toxin-antitoxin system RatA family toxin</fullName>
    </submittedName>
</protein>
<accession>A0A4Y8UJ10</accession>
<evidence type="ECO:0000259" key="3">
    <source>
        <dbReference type="Pfam" id="PF03364"/>
    </source>
</evidence>
<dbReference type="AlphaFoldDB" id="A0A4Y8UJ10"/>
<dbReference type="CDD" id="cd07813">
    <property type="entry name" value="COQ10p_like"/>
    <property type="match status" value="1"/>
</dbReference>
<dbReference type="Pfam" id="PF03364">
    <property type="entry name" value="Polyketide_cyc"/>
    <property type="match status" value="1"/>
</dbReference>
<dbReference type="InterPro" id="IPR005031">
    <property type="entry name" value="COQ10_START"/>
</dbReference>
<feature type="domain" description="Coenzyme Q-binding protein COQ10 START" evidence="3">
    <location>
        <begin position="12"/>
        <end position="136"/>
    </location>
</feature>